<dbReference type="RefSeq" id="WP_267568239.1">
    <property type="nucleotide sequence ID" value="NZ_JAPNTZ010000016.1"/>
</dbReference>
<organism evidence="1 2">
    <name type="scientific">Paractinoplanes pyxinae</name>
    <dbReference type="NCBI Taxonomy" id="2997416"/>
    <lineage>
        <taxon>Bacteria</taxon>
        <taxon>Bacillati</taxon>
        <taxon>Actinomycetota</taxon>
        <taxon>Actinomycetes</taxon>
        <taxon>Micromonosporales</taxon>
        <taxon>Micromonosporaceae</taxon>
        <taxon>Paractinoplanes</taxon>
    </lineage>
</organism>
<dbReference type="Gene3D" id="3.40.50.300">
    <property type="entry name" value="P-loop containing nucleotide triphosphate hydrolases"/>
    <property type="match status" value="1"/>
</dbReference>
<reference evidence="1" key="1">
    <citation type="submission" date="2022-11" db="EMBL/GenBank/DDBJ databases">
        <authorList>
            <person name="Somphong A."/>
            <person name="Phongsopitanun W."/>
        </authorList>
    </citation>
    <scope>NUCLEOTIDE SEQUENCE</scope>
    <source>
        <strain evidence="1">Pm04-4</strain>
    </source>
</reference>
<dbReference type="Proteomes" id="UP001151002">
    <property type="component" value="Unassembled WGS sequence"/>
</dbReference>
<accession>A0ABT4BCZ7</accession>
<proteinExistence type="predicted"/>
<keyword evidence="2" id="KW-1185">Reference proteome</keyword>
<dbReference type="InterPro" id="IPR027417">
    <property type="entry name" value="P-loop_NTPase"/>
</dbReference>
<dbReference type="EMBL" id="JAPNTZ010000016">
    <property type="protein sequence ID" value="MCY1143710.1"/>
    <property type="molecule type" value="Genomic_DNA"/>
</dbReference>
<comment type="caution">
    <text evidence="1">The sequence shown here is derived from an EMBL/GenBank/DDBJ whole genome shotgun (WGS) entry which is preliminary data.</text>
</comment>
<evidence type="ECO:0000313" key="2">
    <source>
        <dbReference type="Proteomes" id="UP001151002"/>
    </source>
</evidence>
<sequence length="130" mass="13716">MLTSLGTDPATMPAEAEDRADRFRTLTTGRRLLLVLYDAADEAQLEVLLAGSPTCSVLATSRSRLTGLADVVRTEVGALPVQAAVELLSVVVGRQRVRAEPNAALRIIAACDRLPLGVRLAGARLAAQPD</sequence>
<name>A0ABT4BCZ7_9ACTN</name>
<protein>
    <submittedName>
        <fullName evidence="1">NB-ARC domain-containing protein</fullName>
    </submittedName>
</protein>
<dbReference type="SUPFAM" id="SSF52540">
    <property type="entry name" value="P-loop containing nucleoside triphosphate hydrolases"/>
    <property type="match status" value="1"/>
</dbReference>
<gene>
    <name evidence="1" type="ORF">OWR29_37390</name>
</gene>
<evidence type="ECO:0000313" key="1">
    <source>
        <dbReference type="EMBL" id="MCY1143710.1"/>
    </source>
</evidence>